<dbReference type="GO" id="GO:0000172">
    <property type="term" value="C:ribonuclease MRP complex"/>
    <property type="evidence" value="ECO:0007669"/>
    <property type="project" value="InterPro"/>
</dbReference>
<organism evidence="8 9">
    <name type="scientific">Neolentinus lepideus HHB14362 ss-1</name>
    <dbReference type="NCBI Taxonomy" id="1314782"/>
    <lineage>
        <taxon>Eukaryota</taxon>
        <taxon>Fungi</taxon>
        <taxon>Dikarya</taxon>
        <taxon>Basidiomycota</taxon>
        <taxon>Agaricomycotina</taxon>
        <taxon>Agaricomycetes</taxon>
        <taxon>Gloeophyllales</taxon>
        <taxon>Gloeophyllaceae</taxon>
        <taxon>Neolentinus</taxon>
    </lineage>
</organism>
<dbReference type="PANTHER" id="PTHR22731">
    <property type="entry name" value="RIBONUCLEASES P/MRP PROTEIN SUBUNIT POP1"/>
    <property type="match status" value="1"/>
</dbReference>
<dbReference type="Pfam" id="PF08170">
    <property type="entry name" value="POPLD"/>
    <property type="match status" value="1"/>
</dbReference>
<evidence type="ECO:0000259" key="6">
    <source>
        <dbReference type="Pfam" id="PF08170"/>
    </source>
</evidence>
<evidence type="ECO:0000256" key="4">
    <source>
        <dbReference type="SAM" id="MobiDB-lite"/>
    </source>
</evidence>
<evidence type="ECO:0000259" key="5">
    <source>
        <dbReference type="Pfam" id="PF06978"/>
    </source>
</evidence>
<dbReference type="Proteomes" id="UP000076761">
    <property type="component" value="Unassembled WGS sequence"/>
</dbReference>
<feature type="domain" description="Pop1 N-terminal" evidence="5">
    <location>
        <begin position="146"/>
        <end position="215"/>
    </location>
</feature>
<gene>
    <name evidence="8" type="ORF">NEOLEDRAFT_1077619</name>
</gene>
<feature type="domain" description="POP1 C-terminal" evidence="7">
    <location>
        <begin position="776"/>
        <end position="840"/>
    </location>
</feature>
<feature type="compositionally biased region" description="Polar residues" evidence="4">
    <location>
        <begin position="279"/>
        <end position="293"/>
    </location>
</feature>
<evidence type="ECO:0000256" key="3">
    <source>
        <dbReference type="ARBA" id="ARBA00023242"/>
    </source>
</evidence>
<dbReference type="SUPFAM" id="SSF103025">
    <property type="entry name" value="Folate-binding domain"/>
    <property type="match status" value="2"/>
</dbReference>
<keyword evidence="9" id="KW-1185">Reference proteome</keyword>
<dbReference type="STRING" id="1314782.A0A165NEC5"/>
<dbReference type="GO" id="GO:0001682">
    <property type="term" value="P:tRNA 5'-leader removal"/>
    <property type="evidence" value="ECO:0007669"/>
    <property type="project" value="InterPro"/>
</dbReference>
<evidence type="ECO:0000259" key="7">
    <source>
        <dbReference type="Pfam" id="PF22770"/>
    </source>
</evidence>
<keyword evidence="2" id="KW-0819">tRNA processing</keyword>
<evidence type="ECO:0000313" key="8">
    <source>
        <dbReference type="EMBL" id="KZT19525.1"/>
    </source>
</evidence>
<comment type="subcellular location">
    <subcellularLocation>
        <location evidence="1">Nucleus</location>
    </subcellularLocation>
</comment>
<reference evidence="8 9" key="1">
    <citation type="journal article" date="2016" name="Mol. Biol. Evol.">
        <title>Comparative Genomics of Early-Diverging Mushroom-Forming Fungi Provides Insights into the Origins of Lignocellulose Decay Capabilities.</title>
        <authorList>
            <person name="Nagy L.G."/>
            <person name="Riley R."/>
            <person name="Tritt A."/>
            <person name="Adam C."/>
            <person name="Daum C."/>
            <person name="Floudas D."/>
            <person name="Sun H."/>
            <person name="Yadav J.S."/>
            <person name="Pangilinan J."/>
            <person name="Larsson K.H."/>
            <person name="Matsuura K."/>
            <person name="Barry K."/>
            <person name="Labutti K."/>
            <person name="Kuo R."/>
            <person name="Ohm R.A."/>
            <person name="Bhattacharya S.S."/>
            <person name="Shirouzu T."/>
            <person name="Yoshinaga Y."/>
            <person name="Martin F.M."/>
            <person name="Grigoriev I.V."/>
            <person name="Hibbett D.S."/>
        </authorList>
    </citation>
    <scope>NUCLEOTIDE SEQUENCE [LARGE SCALE GENOMIC DNA]</scope>
    <source>
        <strain evidence="8 9">HHB14362 ss-1</strain>
    </source>
</reference>
<dbReference type="EMBL" id="KV425639">
    <property type="protein sequence ID" value="KZT19525.1"/>
    <property type="molecule type" value="Genomic_DNA"/>
</dbReference>
<dbReference type="OrthoDB" id="442863at2759"/>
<feature type="region of interest" description="Disordered" evidence="4">
    <location>
        <begin position="1"/>
        <end position="43"/>
    </location>
</feature>
<dbReference type="FunCoup" id="A0A165NEC5">
    <property type="interactions" value="437"/>
</dbReference>
<sequence length="845" mass="94228">MPPKRPNDDELTATQRKRQKMDSARTIAVQSMSRSAKDNSVAGPSKVTFTNSLAGLPSALDVERFAEARAFEINAMEQSMKDIKEAKTTRVWQELPRHLRRRAASHDVRRVPVRLREKARAEMDTARRKALGRSKPKRGREKRITRTESFLPRQRDKTWLETHIWHAKRMHMETIWGYKLALTPTEKSFRPSHRASVHGAILHDASYFGLIEIQGLEADMKATLDYFCDPQGPSPGAKRYTTGARVLDTHAYEPGEFPYALLGPVEIIWRPVTPTTTTKDGTSGASENVASQGTGMGKAKAKEPQQATAARTVWIRCHPSIFDGVYNAIRTSASLFLDGHNKSGGERREISIADIREHVNVFEITGPKSSQVIKGGIRPVNADKRDEFRKFWASLTDLQSAGSVPRGMVIGFKVDDPRLSFPPKNAKPKINKDDFPSLSNATITFPTSTIAQSEIWEESIRHALRKPKYKMKDIDERKSKNLVPGTPLSPERQDNRIPVLLIQRSVEKPSLISESSSSSSLRLDDNSSNGLHGWTLIVPSGWAMPFWMSLTHTGTRVGGQRERQTQVFEAGVACFPFDYPFTSSYEQQVNATAAEEQENWEKKPPAKRVNYDALGTRSPWKPDWPVVLGLQSAPTDPPGDEFDDLVPTQREEPAAANTETKPWLLCGPEVPSIVNSIFSLLNPSAGLLEEVKRLRMKRNLDPVRSGITADALWRGALVRIRVTIMGRGSPEKLASIYKSEDVELKEWIKLRAVTQGCGRQIDSDGEETQFGNTIPPSEAIIGYVTTGNYSLSRGQGFAIGAMPLARVHELKQQADKLLLGSCLYAKVRDRGATICRLVRVEILGS</sequence>
<dbReference type="AlphaFoldDB" id="A0A165NEC5"/>
<dbReference type="PANTHER" id="PTHR22731:SF3">
    <property type="entry name" value="RIBONUCLEASES P_MRP PROTEIN SUBUNIT POP1"/>
    <property type="match status" value="1"/>
</dbReference>
<evidence type="ECO:0000256" key="1">
    <source>
        <dbReference type="ARBA" id="ARBA00004123"/>
    </source>
</evidence>
<dbReference type="InterPro" id="IPR009723">
    <property type="entry name" value="Pop1_N"/>
</dbReference>
<name>A0A165NEC5_9AGAM</name>
<keyword evidence="3" id="KW-0539">Nucleus</keyword>
<dbReference type="GO" id="GO:0005655">
    <property type="term" value="C:nucleolar ribonuclease P complex"/>
    <property type="evidence" value="ECO:0007669"/>
    <property type="project" value="InterPro"/>
</dbReference>
<dbReference type="InterPro" id="IPR055079">
    <property type="entry name" value="POP1_C"/>
</dbReference>
<dbReference type="InterPro" id="IPR039182">
    <property type="entry name" value="Pop1"/>
</dbReference>
<feature type="domain" description="POPLD" evidence="6">
    <location>
        <begin position="533"/>
        <end position="624"/>
    </location>
</feature>
<feature type="region of interest" description="Disordered" evidence="4">
    <location>
        <begin position="276"/>
        <end position="303"/>
    </location>
</feature>
<dbReference type="Pfam" id="PF22770">
    <property type="entry name" value="POP1_C"/>
    <property type="match status" value="1"/>
</dbReference>
<dbReference type="InterPro" id="IPR012590">
    <property type="entry name" value="POPLD_dom"/>
</dbReference>
<dbReference type="Pfam" id="PF06978">
    <property type="entry name" value="POP1_N"/>
    <property type="match status" value="1"/>
</dbReference>
<evidence type="ECO:0000313" key="9">
    <source>
        <dbReference type="Proteomes" id="UP000076761"/>
    </source>
</evidence>
<protein>
    <submittedName>
        <fullName evidence="8">POP1-domain-containing protein</fullName>
    </submittedName>
</protein>
<dbReference type="InParanoid" id="A0A165NEC5"/>
<accession>A0A165NEC5</accession>
<evidence type="ECO:0000256" key="2">
    <source>
        <dbReference type="ARBA" id="ARBA00022694"/>
    </source>
</evidence>
<proteinExistence type="predicted"/>